<evidence type="ECO:0000313" key="9">
    <source>
        <dbReference type="WBParaSite" id="EVEC_0000418801-mRNA-1"/>
    </source>
</evidence>
<proteinExistence type="predicted"/>
<dbReference type="WBParaSite" id="EVEC_0000418801-mRNA-1">
    <property type="protein sequence ID" value="EVEC_0000418801-mRNA-1"/>
    <property type="gene ID" value="EVEC_0000418801"/>
</dbReference>
<evidence type="ECO:0000256" key="3">
    <source>
        <dbReference type="ARBA" id="ARBA00022825"/>
    </source>
</evidence>
<dbReference type="InterPro" id="IPR009003">
    <property type="entry name" value="Peptidase_S1_PA"/>
</dbReference>
<evidence type="ECO:0000256" key="4">
    <source>
        <dbReference type="ARBA" id="ARBA00023157"/>
    </source>
</evidence>
<keyword evidence="2 5" id="KW-0378">Hydrolase</keyword>
<sequence length="240" mass="26368">MVSGNRLVGALECRPNSWPWTAQLIWRNGVHRCGAALIDASFIITAAHCFSKTRNPDYYKILLGGHEAGSGELHHVRNISVHPLFGVVQPSSYDVAVARIDPPANFSSQIRKVCLPVFPVPNNKICVVTGWGFNAENGNRSKIMREIHVPILPPFKCNDFLHYRGNLHLPSMICAGYLSGGVDACQGDSGGPLVCETRGKWELHGLVSWGLGCARPNKPGVYTKIIAVVPWIRLQMLTLH</sequence>
<dbReference type="OrthoDB" id="5912168at2759"/>
<evidence type="ECO:0000259" key="6">
    <source>
        <dbReference type="PROSITE" id="PS50240"/>
    </source>
</evidence>
<evidence type="ECO:0000313" key="8">
    <source>
        <dbReference type="Proteomes" id="UP000274131"/>
    </source>
</evidence>
<keyword evidence="8" id="KW-1185">Reference proteome</keyword>
<name>A0A0N4V2G5_ENTVE</name>
<dbReference type="SMART" id="SM00020">
    <property type="entry name" value="Tryp_SPc"/>
    <property type="match status" value="1"/>
</dbReference>
<dbReference type="Gene3D" id="2.40.10.10">
    <property type="entry name" value="Trypsin-like serine proteases"/>
    <property type="match status" value="1"/>
</dbReference>
<accession>A0A0N4V2G5</accession>
<evidence type="ECO:0000313" key="7">
    <source>
        <dbReference type="EMBL" id="VDD88914.1"/>
    </source>
</evidence>
<reference evidence="9" key="1">
    <citation type="submission" date="2017-02" db="UniProtKB">
        <authorList>
            <consortium name="WormBaseParasite"/>
        </authorList>
    </citation>
    <scope>IDENTIFICATION</scope>
</reference>
<dbReference type="PROSITE" id="PS50240">
    <property type="entry name" value="TRYPSIN_DOM"/>
    <property type="match status" value="1"/>
</dbReference>
<dbReference type="STRING" id="51028.A0A0N4V2G5"/>
<dbReference type="GO" id="GO:0006508">
    <property type="term" value="P:proteolysis"/>
    <property type="evidence" value="ECO:0007669"/>
    <property type="project" value="UniProtKB-KW"/>
</dbReference>
<feature type="domain" description="Peptidase S1" evidence="6">
    <location>
        <begin position="1"/>
        <end position="237"/>
    </location>
</feature>
<keyword evidence="3 5" id="KW-0720">Serine protease</keyword>
<keyword evidence="4" id="KW-1015">Disulfide bond</keyword>
<dbReference type="Pfam" id="PF00089">
    <property type="entry name" value="Trypsin"/>
    <property type="match status" value="1"/>
</dbReference>
<evidence type="ECO:0000256" key="5">
    <source>
        <dbReference type="RuleBase" id="RU363034"/>
    </source>
</evidence>
<evidence type="ECO:0000256" key="2">
    <source>
        <dbReference type="ARBA" id="ARBA00022801"/>
    </source>
</evidence>
<evidence type="ECO:0000256" key="1">
    <source>
        <dbReference type="ARBA" id="ARBA00022670"/>
    </source>
</evidence>
<dbReference type="InterPro" id="IPR018114">
    <property type="entry name" value="TRYPSIN_HIS"/>
</dbReference>
<keyword evidence="1 5" id="KW-0645">Protease</keyword>
<dbReference type="InterPro" id="IPR001254">
    <property type="entry name" value="Trypsin_dom"/>
</dbReference>
<dbReference type="FunFam" id="2.40.10.10:FF:000003">
    <property type="entry name" value="Transmembrane serine protease 3"/>
    <property type="match status" value="1"/>
</dbReference>
<protein>
    <submittedName>
        <fullName evidence="9">Peptidase S1 domain-containing protein</fullName>
    </submittedName>
</protein>
<dbReference type="Proteomes" id="UP000274131">
    <property type="component" value="Unassembled WGS sequence"/>
</dbReference>
<dbReference type="PROSITE" id="PS00134">
    <property type="entry name" value="TRYPSIN_HIS"/>
    <property type="match status" value="1"/>
</dbReference>
<dbReference type="GO" id="GO:0004252">
    <property type="term" value="F:serine-type endopeptidase activity"/>
    <property type="evidence" value="ECO:0007669"/>
    <property type="project" value="InterPro"/>
</dbReference>
<dbReference type="SUPFAM" id="SSF50494">
    <property type="entry name" value="Trypsin-like serine proteases"/>
    <property type="match status" value="1"/>
</dbReference>
<dbReference type="PROSITE" id="PS00135">
    <property type="entry name" value="TRYPSIN_SER"/>
    <property type="match status" value="1"/>
</dbReference>
<dbReference type="PRINTS" id="PR00722">
    <property type="entry name" value="CHYMOTRYPSIN"/>
</dbReference>
<dbReference type="InterPro" id="IPR043504">
    <property type="entry name" value="Peptidase_S1_PA_chymotrypsin"/>
</dbReference>
<dbReference type="InterPro" id="IPR001314">
    <property type="entry name" value="Peptidase_S1A"/>
</dbReference>
<dbReference type="InterPro" id="IPR033116">
    <property type="entry name" value="TRYPSIN_SER"/>
</dbReference>
<organism evidence="9">
    <name type="scientific">Enterobius vermicularis</name>
    <name type="common">Human pinworm</name>
    <dbReference type="NCBI Taxonomy" id="51028"/>
    <lineage>
        <taxon>Eukaryota</taxon>
        <taxon>Metazoa</taxon>
        <taxon>Ecdysozoa</taxon>
        <taxon>Nematoda</taxon>
        <taxon>Chromadorea</taxon>
        <taxon>Rhabditida</taxon>
        <taxon>Spirurina</taxon>
        <taxon>Oxyuridomorpha</taxon>
        <taxon>Oxyuroidea</taxon>
        <taxon>Oxyuridae</taxon>
        <taxon>Enterobius</taxon>
    </lineage>
</organism>
<dbReference type="PANTHER" id="PTHR24252">
    <property type="entry name" value="ACROSIN-RELATED"/>
    <property type="match status" value="1"/>
</dbReference>
<dbReference type="EMBL" id="UXUI01007710">
    <property type="protein sequence ID" value="VDD88914.1"/>
    <property type="molecule type" value="Genomic_DNA"/>
</dbReference>
<dbReference type="CDD" id="cd00190">
    <property type="entry name" value="Tryp_SPc"/>
    <property type="match status" value="1"/>
</dbReference>
<reference evidence="7 8" key="2">
    <citation type="submission" date="2018-10" db="EMBL/GenBank/DDBJ databases">
        <authorList>
            <consortium name="Pathogen Informatics"/>
        </authorList>
    </citation>
    <scope>NUCLEOTIDE SEQUENCE [LARGE SCALE GENOMIC DNA]</scope>
</reference>
<dbReference type="AlphaFoldDB" id="A0A0N4V2G5"/>
<dbReference type="PANTHER" id="PTHR24252:SF7">
    <property type="entry name" value="HYALIN"/>
    <property type="match status" value="1"/>
</dbReference>
<gene>
    <name evidence="7" type="ORF">EVEC_LOCUS3896</name>
</gene>